<proteinExistence type="predicted"/>
<accession>A0A9W9LQV5</accession>
<evidence type="ECO:0000313" key="2">
    <source>
        <dbReference type="EMBL" id="KAJ5171971.1"/>
    </source>
</evidence>
<comment type="caution">
    <text evidence="2">The sequence shown here is derived from an EMBL/GenBank/DDBJ whole genome shotgun (WGS) entry which is preliminary data.</text>
</comment>
<keyword evidence="3" id="KW-1185">Reference proteome</keyword>
<protein>
    <submittedName>
        <fullName evidence="2">Uncharacterized protein</fullName>
    </submittedName>
</protein>
<feature type="compositionally biased region" description="Basic and acidic residues" evidence="1">
    <location>
        <begin position="262"/>
        <end position="274"/>
    </location>
</feature>
<feature type="compositionally biased region" description="Low complexity" evidence="1">
    <location>
        <begin position="218"/>
        <end position="246"/>
    </location>
</feature>
<dbReference type="EMBL" id="JAPQKO010000003">
    <property type="protein sequence ID" value="KAJ5171971.1"/>
    <property type="molecule type" value="Genomic_DNA"/>
</dbReference>
<feature type="region of interest" description="Disordered" evidence="1">
    <location>
        <begin position="200"/>
        <end position="274"/>
    </location>
</feature>
<evidence type="ECO:0000313" key="3">
    <source>
        <dbReference type="Proteomes" id="UP001146351"/>
    </source>
</evidence>
<organism evidence="2 3">
    <name type="scientific">Penicillium capsulatum</name>
    <dbReference type="NCBI Taxonomy" id="69766"/>
    <lineage>
        <taxon>Eukaryota</taxon>
        <taxon>Fungi</taxon>
        <taxon>Dikarya</taxon>
        <taxon>Ascomycota</taxon>
        <taxon>Pezizomycotina</taxon>
        <taxon>Eurotiomycetes</taxon>
        <taxon>Eurotiomycetidae</taxon>
        <taxon>Eurotiales</taxon>
        <taxon>Aspergillaceae</taxon>
        <taxon>Penicillium</taxon>
    </lineage>
</organism>
<evidence type="ECO:0000256" key="1">
    <source>
        <dbReference type="SAM" id="MobiDB-lite"/>
    </source>
</evidence>
<name>A0A9W9LQV5_9EURO</name>
<reference evidence="2" key="2">
    <citation type="journal article" date="2023" name="IMA Fungus">
        <title>Comparative genomic study of the Penicillium genus elucidates a diverse pangenome and 15 lateral gene transfer events.</title>
        <authorList>
            <person name="Petersen C."/>
            <person name="Sorensen T."/>
            <person name="Nielsen M.R."/>
            <person name="Sondergaard T.E."/>
            <person name="Sorensen J.L."/>
            <person name="Fitzpatrick D.A."/>
            <person name="Frisvad J.C."/>
            <person name="Nielsen K.L."/>
        </authorList>
    </citation>
    <scope>NUCLEOTIDE SEQUENCE</scope>
    <source>
        <strain evidence="2">IBT 21917</strain>
    </source>
</reference>
<dbReference type="OrthoDB" id="4725912at2759"/>
<dbReference type="Proteomes" id="UP001146351">
    <property type="component" value="Unassembled WGS sequence"/>
</dbReference>
<reference evidence="2" key="1">
    <citation type="submission" date="2022-11" db="EMBL/GenBank/DDBJ databases">
        <authorList>
            <person name="Petersen C."/>
        </authorList>
    </citation>
    <scope>NUCLEOTIDE SEQUENCE</scope>
    <source>
        <strain evidence="2">IBT 21917</strain>
    </source>
</reference>
<dbReference type="AlphaFoldDB" id="A0A9W9LQV5"/>
<sequence length="274" mass="30281">MDASSQPPAPSTAQPSTPPRLRLDFQWRKWRTYISNENEKDKPRYTLHYKLLAPQLRFRNNVNNEIIGNGILHFFSIDADWDLYGRQDIMVAQKRWKCIYSFRSMALSTDGQPVTLNWVSESGFKTWDFVCVDPNQMPLARFTANTFGLKHLATIEFTGPVANSQLFQEEIMVTGVTLAYCAAVRFSSLSGVVNSLASDPGHDKKYPPASLPPPQPQGPDYGQYEAYGQSAAPVAPAGASSSVDASAEPRAAPAKGQTTADGELRERHTSEAHA</sequence>
<gene>
    <name evidence="2" type="ORF">N7492_004564</name>
</gene>